<gene>
    <name evidence="2" type="ORF">HK18_06010</name>
</gene>
<feature type="transmembrane region" description="Helical" evidence="1">
    <location>
        <begin position="130"/>
        <end position="151"/>
    </location>
</feature>
<dbReference type="AlphaFoldDB" id="A0A251ZW92"/>
<dbReference type="RefSeq" id="WP_008853562.1">
    <property type="nucleotide sequence ID" value="NZ_JOPB01000003.1"/>
</dbReference>
<dbReference type="PANTHER" id="PTHR30188">
    <property type="entry name" value="ABC TRANSPORTER PERMEASE PROTEIN-RELATED"/>
    <property type="match status" value="1"/>
</dbReference>
<dbReference type="GO" id="GO:0005548">
    <property type="term" value="F:phospholipid transporter activity"/>
    <property type="evidence" value="ECO:0007669"/>
    <property type="project" value="TreeGrafter"/>
</dbReference>
<feature type="transmembrane region" description="Helical" evidence="1">
    <location>
        <begin position="94"/>
        <end position="118"/>
    </location>
</feature>
<dbReference type="PANTHER" id="PTHR30188:SF4">
    <property type="entry name" value="PROTEIN TRIGALACTOSYLDIACYLGLYCEROL 1, CHLOROPLASTIC"/>
    <property type="match status" value="1"/>
</dbReference>
<evidence type="ECO:0000313" key="2">
    <source>
        <dbReference type="EMBL" id="OUI78938.1"/>
    </source>
</evidence>
<feature type="transmembrane region" description="Helical" evidence="1">
    <location>
        <begin position="321"/>
        <end position="337"/>
    </location>
</feature>
<evidence type="ECO:0000313" key="3">
    <source>
        <dbReference type="Proteomes" id="UP000194946"/>
    </source>
</evidence>
<feature type="transmembrane region" description="Helical" evidence="1">
    <location>
        <begin position="267"/>
        <end position="285"/>
    </location>
</feature>
<feature type="transmembrane region" description="Helical" evidence="1">
    <location>
        <begin position="190"/>
        <end position="211"/>
    </location>
</feature>
<dbReference type="Proteomes" id="UP000194946">
    <property type="component" value="Unassembled WGS sequence"/>
</dbReference>
<keyword evidence="1" id="KW-1133">Transmembrane helix</keyword>
<feature type="transmembrane region" description="Helical" evidence="1">
    <location>
        <begin position="231"/>
        <end position="255"/>
    </location>
</feature>
<evidence type="ECO:0000256" key="1">
    <source>
        <dbReference type="SAM" id="Phobius"/>
    </source>
</evidence>
<sequence>MKHLGDLKGKSLEKNDTKDHIEVMLSNLNKDGIDDLDQYIEDIRSREIQEGQRLSTQLKEVQGSRFSWLLKIWIVIFWYLRPLLYVMGEKTRSYLHFLLGVLAASWGVLIESVSPVTWRRTVKYEFQRTLGQVICGGFFSTFFTATLAGLAVVSQAIFWLGAAGLTKMTGSILITILVREVAPILVGMILLGRNGILTVAECSLLAMNGQLKALSTMGIDPFITIVLPRAWAFTIGSFTLGMIFGTTSLFMGYVVTYAMGTMQDSIWVFYSNILSAMSVSDYILVPLKFLVMGYVVGVGSCITGMNVKIGDEPSTLLPKGFTRGIMLIMVVNILFTLDF</sequence>
<dbReference type="Pfam" id="PF02405">
    <property type="entry name" value="MlaE"/>
    <property type="match status" value="1"/>
</dbReference>
<keyword evidence="3" id="KW-1185">Reference proteome</keyword>
<reference evidence="3" key="1">
    <citation type="submission" date="2014-06" db="EMBL/GenBank/DDBJ databases">
        <authorList>
            <person name="Winans N.J."/>
            <person name="Newell P.D."/>
            <person name="Douglas A.E."/>
        </authorList>
    </citation>
    <scope>NUCLEOTIDE SEQUENCE [LARGE SCALE GENOMIC DNA]</scope>
    <source>
        <strain evidence="3">DmL_052</strain>
    </source>
</reference>
<dbReference type="GO" id="GO:0043190">
    <property type="term" value="C:ATP-binding cassette (ABC) transporter complex"/>
    <property type="evidence" value="ECO:0007669"/>
    <property type="project" value="InterPro"/>
</dbReference>
<accession>A0A251ZW92</accession>
<dbReference type="InterPro" id="IPR030802">
    <property type="entry name" value="Permease_MalE"/>
</dbReference>
<proteinExistence type="predicted"/>
<keyword evidence="1" id="KW-0472">Membrane</keyword>
<protein>
    <submittedName>
        <fullName evidence="2">ABC transporter permease</fullName>
    </submittedName>
</protein>
<dbReference type="EMBL" id="JOPB01000003">
    <property type="protein sequence ID" value="OUI78938.1"/>
    <property type="molecule type" value="Genomic_DNA"/>
</dbReference>
<keyword evidence="1" id="KW-0812">Transmembrane</keyword>
<comment type="caution">
    <text evidence="2">The sequence shown here is derived from an EMBL/GenBank/DDBJ whole genome shotgun (WGS) entry which is preliminary data.</text>
</comment>
<feature type="transmembrane region" description="Helical" evidence="1">
    <location>
        <begin position="68"/>
        <end position="88"/>
    </location>
</feature>
<organism evidence="2 3">
    <name type="scientific">Commensalibacter intestini</name>
    <dbReference type="NCBI Taxonomy" id="479936"/>
    <lineage>
        <taxon>Bacteria</taxon>
        <taxon>Pseudomonadati</taxon>
        <taxon>Pseudomonadota</taxon>
        <taxon>Alphaproteobacteria</taxon>
        <taxon>Acetobacterales</taxon>
        <taxon>Acetobacteraceae</taxon>
    </lineage>
</organism>
<feature type="transmembrane region" description="Helical" evidence="1">
    <location>
        <begin position="291"/>
        <end position="309"/>
    </location>
</feature>
<name>A0A251ZW92_9PROT</name>
<feature type="transmembrane region" description="Helical" evidence="1">
    <location>
        <begin position="157"/>
        <end position="178"/>
    </location>
</feature>